<dbReference type="Proteomes" id="UP000529637">
    <property type="component" value="Unassembled WGS sequence"/>
</dbReference>
<reference evidence="1 2" key="1">
    <citation type="submission" date="2020-06" db="EMBL/GenBank/DDBJ databases">
        <title>Schlegella sp. ID0723 isolated from air conditioner.</title>
        <authorList>
            <person name="Kim D.Y."/>
            <person name="Kim D.-U."/>
        </authorList>
    </citation>
    <scope>NUCLEOTIDE SEQUENCE [LARGE SCALE GENOMIC DNA]</scope>
    <source>
        <strain evidence="1 2">ID0723</strain>
    </source>
</reference>
<name>A0A7Y6NTG8_9BURK</name>
<keyword evidence="2" id="KW-1185">Reference proteome</keyword>
<accession>A0A7Y6NTG8</accession>
<comment type="caution">
    <text evidence="1">The sequence shown here is derived from an EMBL/GenBank/DDBJ whole genome shotgun (WGS) entry which is preliminary data.</text>
</comment>
<evidence type="ECO:0000313" key="1">
    <source>
        <dbReference type="EMBL" id="NUZ09031.1"/>
    </source>
</evidence>
<dbReference type="InterPro" id="IPR036890">
    <property type="entry name" value="HATPase_C_sf"/>
</dbReference>
<protein>
    <submittedName>
        <fullName evidence="1">ATP-binding protein</fullName>
    </submittedName>
</protein>
<keyword evidence="1" id="KW-0067">ATP-binding</keyword>
<feature type="non-terminal residue" evidence="1">
    <location>
        <position position="350"/>
    </location>
</feature>
<dbReference type="SUPFAM" id="SSF55874">
    <property type="entry name" value="ATPase domain of HSP90 chaperone/DNA topoisomerase II/histidine kinase"/>
    <property type="match status" value="1"/>
</dbReference>
<dbReference type="GO" id="GO:0005524">
    <property type="term" value="F:ATP binding"/>
    <property type="evidence" value="ECO:0007669"/>
    <property type="project" value="UniProtKB-KW"/>
</dbReference>
<proteinExistence type="predicted"/>
<sequence>MKIQVRINEEGALRNQRHAFSNRFTLVSELLQNARRAGASLIRIDHDPQAQTLTVQDDGHGLDDFQKLLSFHESGWDADTCTQERPFGVGFSKCLYAASRCVVASGRRRVDIDTAAALAKALVEVEECALGDAVAGTRVELHGVDLPDLAQRVEELCAGFPVPVWFNGEPLRRAMAEAHLATQASAIGAVHLAGTRDGRYTHDTWVFLQGFCVLRPAWSSREDVNVVHLDSRQFMARLPDRDRLIDEDVQRQRIDTELKACWRRTLEIAKAELPPRHFIDTYYSVMRGWGHLDLLNDLGTLPAELCSLVSGYPVQVEHGERRHLTPVPTAPTREAIESGAVQLVALDDVG</sequence>
<keyword evidence="1" id="KW-0547">Nucleotide-binding</keyword>
<dbReference type="RefSeq" id="WP_342451319.1">
    <property type="nucleotide sequence ID" value="NZ_JABWMJ010000024.1"/>
</dbReference>
<dbReference type="Gene3D" id="3.30.565.10">
    <property type="entry name" value="Histidine kinase-like ATPase, C-terminal domain"/>
    <property type="match status" value="1"/>
</dbReference>
<evidence type="ECO:0000313" key="2">
    <source>
        <dbReference type="Proteomes" id="UP000529637"/>
    </source>
</evidence>
<gene>
    <name evidence="1" type="ORF">HQN59_25145</name>
</gene>
<dbReference type="AlphaFoldDB" id="A0A7Y6NTG8"/>
<dbReference type="EMBL" id="JABWMJ010000024">
    <property type="protein sequence ID" value="NUZ09031.1"/>
    <property type="molecule type" value="Genomic_DNA"/>
</dbReference>
<dbReference type="Pfam" id="PF13589">
    <property type="entry name" value="HATPase_c_3"/>
    <property type="match status" value="1"/>
</dbReference>
<organism evidence="1 2">
    <name type="scientific">Piscinibacter koreensis</name>
    <dbReference type="NCBI Taxonomy" id="2742824"/>
    <lineage>
        <taxon>Bacteria</taxon>
        <taxon>Pseudomonadati</taxon>
        <taxon>Pseudomonadota</taxon>
        <taxon>Betaproteobacteria</taxon>
        <taxon>Burkholderiales</taxon>
        <taxon>Sphaerotilaceae</taxon>
        <taxon>Piscinibacter</taxon>
    </lineage>
</organism>